<protein>
    <submittedName>
        <fullName evidence="1">Uncharacterized protein</fullName>
    </submittedName>
</protein>
<gene>
    <name evidence="1" type="ORF">PISMIDRAFT_687314</name>
</gene>
<keyword evidence="2" id="KW-1185">Reference proteome</keyword>
<dbReference type="EMBL" id="KN833892">
    <property type="protein sequence ID" value="KIK15397.1"/>
    <property type="molecule type" value="Genomic_DNA"/>
</dbReference>
<feature type="non-terminal residue" evidence="1">
    <location>
        <position position="1"/>
    </location>
</feature>
<evidence type="ECO:0000313" key="1">
    <source>
        <dbReference type="EMBL" id="KIK15397.1"/>
    </source>
</evidence>
<reference evidence="2" key="2">
    <citation type="submission" date="2015-01" db="EMBL/GenBank/DDBJ databases">
        <title>Evolutionary Origins and Diversification of the Mycorrhizal Mutualists.</title>
        <authorList>
            <consortium name="DOE Joint Genome Institute"/>
            <consortium name="Mycorrhizal Genomics Consortium"/>
            <person name="Kohler A."/>
            <person name="Kuo A."/>
            <person name="Nagy L.G."/>
            <person name="Floudas D."/>
            <person name="Copeland A."/>
            <person name="Barry K.W."/>
            <person name="Cichocki N."/>
            <person name="Veneault-Fourrey C."/>
            <person name="LaButti K."/>
            <person name="Lindquist E.A."/>
            <person name="Lipzen A."/>
            <person name="Lundell T."/>
            <person name="Morin E."/>
            <person name="Murat C."/>
            <person name="Riley R."/>
            <person name="Ohm R."/>
            <person name="Sun H."/>
            <person name="Tunlid A."/>
            <person name="Henrissat B."/>
            <person name="Grigoriev I.V."/>
            <person name="Hibbett D.S."/>
            <person name="Martin F."/>
        </authorList>
    </citation>
    <scope>NUCLEOTIDE SEQUENCE [LARGE SCALE GENOMIC DNA]</scope>
    <source>
        <strain evidence="2">441</strain>
    </source>
</reference>
<organism evidence="1 2">
    <name type="scientific">Pisolithus microcarpus 441</name>
    <dbReference type="NCBI Taxonomy" id="765257"/>
    <lineage>
        <taxon>Eukaryota</taxon>
        <taxon>Fungi</taxon>
        <taxon>Dikarya</taxon>
        <taxon>Basidiomycota</taxon>
        <taxon>Agaricomycotina</taxon>
        <taxon>Agaricomycetes</taxon>
        <taxon>Agaricomycetidae</taxon>
        <taxon>Boletales</taxon>
        <taxon>Sclerodermatineae</taxon>
        <taxon>Pisolithaceae</taxon>
        <taxon>Pisolithus</taxon>
    </lineage>
</organism>
<dbReference type="Proteomes" id="UP000054018">
    <property type="component" value="Unassembled WGS sequence"/>
</dbReference>
<name>A0A0C9YZ30_9AGAM</name>
<sequence>TDKLHYDHITDTIPCNYSTSILNAKDKTIHSRTTICYEVHSTPKVRNQTAENRKPKTP</sequence>
<accession>A0A0C9YZ30</accession>
<proteinExistence type="predicted"/>
<dbReference type="HOGENOM" id="CLU_2984630_0_0_1"/>
<evidence type="ECO:0000313" key="2">
    <source>
        <dbReference type="Proteomes" id="UP000054018"/>
    </source>
</evidence>
<reference evidence="1 2" key="1">
    <citation type="submission" date="2014-04" db="EMBL/GenBank/DDBJ databases">
        <authorList>
            <consortium name="DOE Joint Genome Institute"/>
            <person name="Kuo A."/>
            <person name="Kohler A."/>
            <person name="Costa M.D."/>
            <person name="Nagy L.G."/>
            <person name="Floudas D."/>
            <person name="Copeland A."/>
            <person name="Barry K.W."/>
            <person name="Cichocki N."/>
            <person name="Veneault-Fourrey C."/>
            <person name="LaButti K."/>
            <person name="Lindquist E.A."/>
            <person name="Lipzen A."/>
            <person name="Lundell T."/>
            <person name="Morin E."/>
            <person name="Murat C."/>
            <person name="Sun H."/>
            <person name="Tunlid A."/>
            <person name="Henrissat B."/>
            <person name="Grigoriev I.V."/>
            <person name="Hibbett D.S."/>
            <person name="Martin F."/>
            <person name="Nordberg H.P."/>
            <person name="Cantor M.N."/>
            <person name="Hua S.X."/>
        </authorList>
    </citation>
    <scope>NUCLEOTIDE SEQUENCE [LARGE SCALE GENOMIC DNA]</scope>
    <source>
        <strain evidence="1 2">441</strain>
    </source>
</reference>
<dbReference type="AlphaFoldDB" id="A0A0C9YZ30"/>